<evidence type="ECO:0000256" key="1">
    <source>
        <dbReference type="ARBA" id="ARBA00022801"/>
    </source>
</evidence>
<dbReference type="EC" id="3.1.2.20" evidence="5"/>
<dbReference type="NCBIfam" id="TIGR00369">
    <property type="entry name" value="unchar_dom_1"/>
    <property type="match status" value="1"/>
</dbReference>
<comment type="similarity">
    <text evidence="4">Belongs to the YigI thioesterase family.</text>
</comment>
<dbReference type="RefSeq" id="WP_135591215.1">
    <property type="nucleotide sequence ID" value="NZ_RQEZ01000002.1"/>
</dbReference>
<feature type="domain" description="Thioesterase" evidence="8">
    <location>
        <begin position="55"/>
        <end position="128"/>
    </location>
</feature>
<dbReference type="Proteomes" id="UP000298277">
    <property type="component" value="Unassembled WGS sequence"/>
</dbReference>
<evidence type="ECO:0000313" key="10">
    <source>
        <dbReference type="Proteomes" id="UP000298277"/>
    </source>
</evidence>
<dbReference type="InterPro" id="IPR029069">
    <property type="entry name" value="HotDog_dom_sf"/>
</dbReference>
<comment type="catalytic activity">
    <reaction evidence="7">
        <text>a medium-chain fatty acyl-CoA + H2O = a medium-chain fatty acid + CoA + H(+)</text>
        <dbReference type="Rhea" id="RHEA:68184"/>
        <dbReference type="ChEBI" id="CHEBI:15377"/>
        <dbReference type="ChEBI" id="CHEBI:15378"/>
        <dbReference type="ChEBI" id="CHEBI:57287"/>
        <dbReference type="ChEBI" id="CHEBI:59558"/>
        <dbReference type="ChEBI" id="CHEBI:90546"/>
    </reaction>
</comment>
<keyword evidence="10" id="KW-1185">Reference proteome</keyword>
<protein>
    <recommendedName>
        <fullName evidence="6">Medium/long-chain acyl-CoA thioesterase YigI</fullName>
        <ecNumber evidence="5">3.1.2.20</ecNumber>
    </recommendedName>
</protein>
<sequence length="151" mass="16753">MNKKPKPRNPEYETKVREIFYRANFINLLEIQIGDVEPGLLTSYVDIKDKHLQQNGYVHAGVISTLADHTAGGAAATLVGKEQIILTLEFKINLLRPGIGNRLRCNAKVFYQGATVIVVDSEVYADHKQREKLVAKATVTLAVMGNRYGGD</sequence>
<gene>
    <name evidence="9" type="ORF">EHQ17_05690</name>
</gene>
<organism evidence="9 10">
    <name type="scientific">Leptospira gomenensis</name>
    <dbReference type="NCBI Taxonomy" id="2484974"/>
    <lineage>
        <taxon>Bacteria</taxon>
        <taxon>Pseudomonadati</taxon>
        <taxon>Spirochaetota</taxon>
        <taxon>Spirochaetia</taxon>
        <taxon>Leptospirales</taxon>
        <taxon>Leptospiraceae</taxon>
        <taxon>Leptospira</taxon>
    </lineage>
</organism>
<evidence type="ECO:0000256" key="6">
    <source>
        <dbReference type="ARBA" id="ARBA00040062"/>
    </source>
</evidence>
<dbReference type="PANTHER" id="PTHR43240">
    <property type="entry name" value="1,4-DIHYDROXY-2-NAPHTHOYL-COA THIOESTERASE 1"/>
    <property type="match status" value="1"/>
</dbReference>
<dbReference type="InterPro" id="IPR003736">
    <property type="entry name" value="PAAI_dom"/>
</dbReference>
<dbReference type="InterPro" id="IPR006683">
    <property type="entry name" value="Thioestr_dom"/>
</dbReference>
<comment type="catalytic activity">
    <reaction evidence="2">
        <text>a fatty acyl-CoA + H2O = a fatty acid + CoA + H(+)</text>
        <dbReference type="Rhea" id="RHEA:16781"/>
        <dbReference type="ChEBI" id="CHEBI:15377"/>
        <dbReference type="ChEBI" id="CHEBI:15378"/>
        <dbReference type="ChEBI" id="CHEBI:28868"/>
        <dbReference type="ChEBI" id="CHEBI:57287"/>
        <dbReference type="ChEBI" id="CHEBI:77636"/>
        <dbReference type="EC" id="3.1.2.20"/>
    </reaction>
</comment>
<evidence type="ECO:0000256" key="5">
    <source>
        <dbReference type="ARBA" id="ARBA00038894"/>
    </source>
</evidence>
<dbReference type="AlphaFoldDB" id="A0A5F1YDD9"/>
<dbReference type="CDD" id="cd03443">
    <property type="entry name" value="PaaI_thioesterase"/>
    <property type="match status" value="1"/>
</dbReference>
<dbReference type="SUPFAM" id="SSF54637">
    <property type="entry name" value="Thioesterase/thiol ester dehydrase-isomerase"/>
    <property type="match status" value="1"/>
</dbReference>
<dbReference type="GO" id="GO:0047617">
    <property type="term" value="F:fatty acyl-CoA hydrolase activity"/>
    <property type="evidence" value="ECO:0007669"/>
    <property type="project" value="UniProtKB-EC"/>
</dbReference>
<evidence type="ECO:0000256" key="4">
    <source>
        <dbReference type="ARBA" id="ARBA00038381"/>
    </source>
</evidence>
<evidence type="ECO:0000256" key="2">
    <source>
        <dbReference type="ARBA" id="ARBA00035880"/>
    </source>
</evidence>
<accession>A0A5F1YDD9</accession>
<dbReference type="Pfam" id="PF03061">
    <property type="entry name" value="4HBT"/>
    <property type="match status" value="1"/>
</dbReference>
<proteinExistence type="inferred from homology"/>
<comment type="catalytic activity">
    <reaction evidence="3">
        <text>a long-chain fatty acyl-CoA + H2O = a long-chain fatty acid + CoA + H(+)</text>
        <dbReference type="Rhea" id="RHEA:67680"/>
        <dbReference type="ChEBI" id="CHEBI:15377"/>
        <dbReference type="ChEBI" id="CHEBI:15378"/>
        <dbReference type="ChEBI" id="CHEBI:57287"/>
        <dbReference type="ChEBI" id="CHEBI:57560"/>
        <dbReference type="ChEBI" id="CHEBI:83139"/>
    </reaction>
</comment>
<dbReference type="Gene3D" id="3.10.129.10">
    <property type="entry name" value="Hotdog Thioesterase"/>
    <property type="match status" value="1"/>
</dbReference>
<evidence type="ECO:0000313" key="9">
    <source>
        <dbReference type="EMBL" id="TGK36067.1"/>
    </source>
</evidence>
<dbReference type="OrthoDB" id="337200at2"/>
<reference evidence="9" key="1">
    <citation type="journal article" date="2019" name="PLoS Negl. Trop. Dis.">
        <title>Revisiting the worldwide diversity of Leptospira species in the environment.</title>
        <authorList>
            <person name="Vincent A.T."/>
            <person name="Schiettekatte O."/>
            <person name="Bourhy P."/>
            <person name="Veyrier F.J."/>
            <person name="Picardeau M."/>
        </authorList>
    </citation>
    <scope>NUCLEOTIDE SEQUENCE [LARGE SCALE GENOMIC DNA]</scope>
    <source>
        <strain evidence="9">201800299</strain>
    </source>
</reference>
<comment type="caution">
    <text evidence="9">The sequence shown here is derived from an EMBL/GenBank/DDBJ whole genome shotgun (WGS) entry which is preliminary data.</text>
</comment>
<dbReference type="PANTHER" id="PTHR43240:SF20">
    <property type="entry name" value="MEDIUM_LONG-CHAIN ACYL-COA THIOESTERASE YIGI"/>
    <property type="match status" value="1"/>
</dbReference>
<keyword evidence="1" id="KW-0378">Hydrolase</keyword>
<evidence type="ECO:0000256" key="7">
    <source>
        <dbReference type="ARBA" id="ARBA00048062"/>
    </source>
</evidence>
<evidence type="ECO:0000259" key="8">
    <source>
        <dbReference type="Pfam" id="PF03061"/>
    </source>
</evidence>
<name>A0A5F1YDD9_9LEPT</name>
<dbReference type="EMBL" id="RQFA01000026">
    <property type="protein sequence ID" value="TGK36067.1"/>
    <property type="molecule type" value="Genomic_DNA"/>
</dbReference>
<evidence type="ECO:0000256" key="3">
    <source>
        <dbReference type="ARBA" id="ARBA00036002"/>
    </source>
</evidence>